<dbReference type="OrthoDB" id="5472311at2"/>
<gene>
    <name evidence="2" type="ORF">BC008_09015</name>
    <name evidence="3" type="ORF">BC008_37165</name>
</gene>
<dbReference type="EMBL" id="LMTZ01000159">
    <property type="protein sequence ID" value="KST62302.1"/>
    <property type="molecule type" value="Genomic_DNA"/>
</dbReference>
<dbReference type="EMBL" id="LMTZ01000002">
    <property type="protein sequence ID" value="KST70273.1"/>
    <property type="molecule type" value="Genomic_DNA"/>
</dbReference>
<dbReference type="SUPFAM" id="SSF53756">
    <property type="entry name" value="UDP-Glycosyltransferase/glycogen phosphorylase"/>
    <property type="match status" value="1"/>
</dbReference>
<reference evidence="2 4" key="1">
    <citation type="journal article" date="2015" name="Genome Announc.">
        <title>Draft Genome of the Euendolithic (true boring) Cyanobacterium Mastigocoleus testarum strain BC008.</title>
        <authorList>
            <person name="Guida B.S."/>
            <person name="Garcia-Pichel F."/>
        </authorList>
    </citation>
    <scope>NUCLEOTIDE SEQUENCE [LARGE SCALE GENOMIC DNA]</scope>
    <source>
        <strain evidence="2 4">BC008</strain>
    </source>
</reference>
<sequence>MSQKVVKQSITPLPYPVTFICRYPERWAELFSSEVSISDPEHINHRFVNAEDCWIIQTYLRLKQNNYNVFLSDRFIPGEICIVSSLDLKIKDLSFSSFVVGCRADGPKPTLCNFAIVQNETCVESQTDAFVPHWPQPGLIRRNQTRGTRIENIVFKGSELNLYEPFKSSEFLQKLENLGVRLQVSGKTKELVVSWNDYSDADLVLAVRDLTEKDALVKPASKLVNAWMAGVPALLGPEPAFRQLRQSELDYIEIKTPNDVINAIRHLKEEPERYEKMIANGFNRAKDFTVERIAEQWQEILTGPVAQRYHEWRLKPKISHLTDFVFKAIQQKKARSEAVYHRKHGYRIISGQHT</sequence>
<accession>A0A0V7ZCP6</accession>
<evidence type="ECO:0000313" key="4">
    <source>
        <dbReference type="Proteomes" id="UP000053372"/>
    </source>
</evidence>
<dbReference type="Pfam" id="PF13524">
    <property type="entry name" value="Glyco_trans_1_2"/>
    <property type="match status" value="1"/>
</dbReference>
<proteinExistence type="predicted"/>
<dbReference type="AlphaFoldDB" id="A0A0V7ZCP6"/>
<organism evidence="2 4">
    <name type="scientific">Mastigocoleus testarum BC008</name>
    <dbReference type="NCBI Taxonomy" id="371196"/>
    <lineage>
        <taxon>Bacteria</taxon>
        <taxon>Bacillati</taxon>
        <taxon>Cyanobacteriota</taxon>
        <taxon>Cyanophyceae</taxon>
        <taxon>Nostocales</taxon>
        <taxon>Hapalosiphonaceae</taxon>
        <taxon>Mastigocoleus</taxon>
    </lineage>
</organism>
<comment type="caution">
    <text evidence="2">The sequence shown here is derived from an EMBL/GenBank/DDBJ whole genome shotgun (WGS) entry which is preliminary data.</text>
</comment>
<protein>
    <recommendedName>
        <fullName evidence="1">Spore protein YkvP/CgeB glycosyl transferase-like domain-containing protein</fullName>
    </recommendedName>
</protein>
<keyword evidence="4" id="KW-1185">Reference proteome</keyword>
<evidence type="ECO:0000313" key="3">
    <source>
        <dbReference type="EMBL" id="KST70273.1"/>
    </source>
</evidence>
<dbReference type="RefSeq" id="WP_036269169.1">
    <property type="nucleotide sequence ID" value="NZ_LMTZ01000002.1"/>
</dbReference>
<feature type="domain" description="Spore protein YkvP/CgeB glycosyl transferase-like" evidence="1">
    <location>
        <begin position="170"/>
        <end position="298"/>
    </location>
</feature>
<dbReference type="InterPro" id="IPR055259">
    <property type="entry name" value="YkvP/CgeB_Glyco_trans-like"/>
</dbReference>
<name>A0A0V7ZCP6_9CYAN</name>
<dbReference type="Gene3D" id="3.40.50.2000">
    <property type="entry name" value="Glycogen Phosphorylase B"/>
    <property type="match status" value="1"/>
</dbReference>
<evidence type="ECO:0000259" key="1">
    <source>
        <dbReference type="Pfam" id="PF13524"/>
    </source>
</evidence>
<dbReference type="Proteomes" id="UP000053372">
    <property type="component" value="Unassembled WGS sequence"/>
</dbReference>
<evidence type="ECO:0000313" key="2">
    <source>
        <dbReference type="EMBL" id="KST62302.1"/>
    </source>
</evidence>